<dbReference type="Pfam" id="PF08617">
    <property type="entry name" value="CGI-121"/>
    <property type="match status" value="1"/>
</dbReference>
<reference evidence="9 10" key="1">
    <citation type="submission" date="2016-07" db="EMBL/GenBank/DDBJ databases">
        <title>Pervasive Adenine N6-methylation of Active Genes in Fungi.</title>
        <authorList>
            <consortium name="DOE Joint Genome Institute"/>
            <person name="Mondo S.J."/>
            <person name="Dannebaum R.O."/>
            <person name="Kuo R.C."/>
            <person name="Labutti K."/>
            <person name="Haridas S."/>
            <person name="Kuo A."/>
            <person name="Salamov A."/>
            <person name="Ahrendt S.R."/>
            <person name="Lipzen A."/>
            <person name="Sullivan W."/>
            <person name="Andreopoulos W.B."/>
            <person name="Clum A."/>
            <person name="Lindquist E."/>
            <person name="Daum C."/>
            <person name="Ramamoorthy G.K."/>
            <person name="Gryganskyi A."/>
            <person name="Culley D."/>
            <person name="Magnuson J.K."/>
            <person name="James T.Y."/>
            <person name="O'Malley M.A."/>
            <person name="Stajich J.E."/>
            <person name="Spatafora J.W."/>
            <person name="Visel A."/>
            <person name="Grigoriev I.V."/>
        </authorList>
    </citation>
    <scope>NUCLEOTIDE SEQUENCE [LARGE SCALE GENOMIC DNA]</scope>
    <source>
        <strain evidence="9 10">NRRL 3116</strain>
    </source>
</reference>
<evidence type="ECO:0000256" key="5">
    <source>
        <dbReference type="ARBA" id="ARBA00022694"/>
    </source>
</evidence>
<dbReference type="STRING" id="64571.A0A1Y2GPD0"/>
<evidence type="ECO:0000256" key="6">
    <source>
        <dbReference type="ARBA" id="ARBA00023242"/>
    </source>
</evidence>
<dbReference type="PANTHER" id="PTHR15840:SF10">
    <property type="entry name" value="EKC_KEOPS COMPLEX SUBUNIT TPRKB"/>
    <property type="match status" value="1"/>
</dbReference>
<evidence type="ECO:0000256" key="8">
    <source>
        <dbReference type="RuleBase" id="RU004398"/>
    </source>
</evidence>
<dbReference type="RefSeq" id="XP_021881894.1">
    <property type="nucleotide sequence ID" value="XM_022027761.1"/>
</dbReference>
<dbReference type="InterPro" id="IPR036504">
    <property type="entry name" value="CGI121/TPRKB_sf"/>
</dbReference>
<dbReference type="Proteomes" id="UP000193648">
    <property type="component" value="Unassembled WGS sequence"/>
</dbReference>
<keyword evidence="6 8" id="KW-0539">Nucleus</keyword>
<dbReference type="PANTHER" id="PTHR15840">
    <property type="entry name" value="CGI-121 FAMILY MEMBER"/>
    <property type="match status" value="1"/>
</dbReference>
<dbReference type="FunCoup" id="A0A1Y2GPD0">
    <property type="interactions" value="203"/>
</dbReference>
<protein>
    <recommendedName>
        <fullName evidence="4">EKC/KEOPS complex subunit CGI121</fullName>
    </recommendedName>
    <alternativeName>
        <fullName evidence="3">EKC/KEOPS complex subunit cgi121</fullName>
    </alternativeName>
</protein>
<dbReference type="SUPFAM" id="SSF143870">
    <property type="entry name" value="PF0523-like"/>
    <property type="match status" value="1"/>
</dbReference>
<dbReference type="GO" id="GO:0000408">
    <property type="term" value="C:EKC/KEOPS complex"/>
    <property type="evidence" value="ECO:0007669"/>
    <property type="project" value="TreeGrafter"/>
</dbReference>
<evidence type="ECO:0000256" key="4">
    <source>
        <dbReference type="ARBA" id="ARBA00016009"/>
    </source>
</evidence>
<dbReference type="Gene3D" id="3.30.2380.10">
    <property type="entry name" value="CGI121/TPRKB"/>
    <property type="match status" value="1"/>
</dbReference>
<dbReference type="EMBL" id="MCFF01000016">
    <property type="protein sequence ID" value="ORZ17507.1"/>
    <property type="molecule type" value="Genomic_DNA"/>
</dbReference>
<dbReference type="GO" id="GO:0005634">
    <property type="term" value="C:nucleus"/>
    <property type="evidence" value="ECO:0007669"/>
    <property type="project" value="UniProtKB-SubCell"/>
</dbReference>
<dbReference type="InterPro" id="IPR013926">
    <property type="entry name" value="CGI121/TPRKB"/>
</dbReference>
<name>A0A1Y2GPD0_9FUNG</name>
<gene>
    <name evidence="9" type="ORF">BCR41DRAFT_386140</name>
</gene>
<dbReference type="AlphaFoldDB" id="A0A1Y2GPD0"/>
<dbReference type="GO" id="GO:0005829">
    <property type="term" value="C:cytosol"/>
    <property type="evidence" value="ECO:0007669"/>
    <property type="project" value="TreeGrafter"/>
</dbReference>
<comment type="similarity">
    <text evidence="2 8">Belongs to the CGI121/TPRKB family.</text>
</comment>
<accession>A0A1Y2GPD0</accession>
<comment type="function">
    <text evidence="7">Component of the EKC/KEOPS complex that is required for the formation of a threonylcarbamoyl group on adenosine at position 37 (t(6)A37) in tRNAs that read codons beginning with adenine. The complex is probably involved in the transfer of the threonylcarbamoyl moiety of threonylcarbamoyl-AMP (TC-AMP) to the N6 group of A37. CGI121 acts as an allosteric effector that regulates the t(6)A activity of the complex. The EKC/KEOPS complex also promotes both telomere uncapping and telomere elongation. The complex is required for efficient recruitment of transcriptional coactivators. CGI121 is not required for tRNA modification.</text>
</comment>
<evidence type="ECO:0000256" key="7">
    <source>
        <dbReference type="ARBA" id="ARBA00025043"/>
    </source>
</evidence>
<evidence type="ECO:0000313" key="9">
    <source>
        <dbReference type="EMBL" id="ORZ17507.1"/>
    </source>
</evidence>
<evidence type="ECO:0000256" key="3">
    <source>
        <dbReference type="ARBA" id="ARBA00015316"/>
    </source>
</evidence>
<proteinExistence type="inferred from homology"/>
<keyword evidence="9" id="KW-0808">Transferase</keyword>
<dbReference type="NCBIfam" id="NF011465">
    <property type="entry name" value="PRK14886.1-1"/>
    <property type="match status" value="1"/>
</dbReference>
<dbReference type="GO" id="GO:0002949">
    <property type="term" value="P:tRNA threonylcarbamoyladenosine modification"/>
    <property type="evidence" value="ECO:0007669"/>
    <property type="project" value="TreeGrafter"/>
</dbReference>
<keyword evidence="10" id="KW-1185">Reference proteome</keyword>
<evidence type="ECO:0000256" key="2">
    <source>
        <dbReference type="ARBA" id="ARBA00005546"/>
    </source>
</evidence>
<keyword evidence="5" id="KW-0819">tRNA processing</keyword>
<keyword evidence="9" id="KW-0418">Kinase</keyword>
<comment type="subcellular location">
    <subcellularLocation>
        <location evidence="1">Nucleus</location>
    </subcellularLocation>
</comment>
<evidence type="ECO:0000313" key="10">
    <source>
        <dbReference type="Proteomes" id="UP000193648"/>
    </source>
</evidence>
<sequence>MESYPLEAVPGTGEVHMACFTSVKNAPELKERLQAQDKTLTFAMVESNLIMDVFQLLTAATKAAKDHEAGKLSTQSLSSEIIYNLSPTRNIAESLKRFGINEDTTSLIAVKIGGNPDEVLEDMSKTVDGILISFSKLDQEKDMVRLRQYYKIDPKVTEHKDILNWIIGAMAMKNIQ</sequence>
<dbReference type="GeneID" id="33569604"/>
<organism evidence="9 10">
    <name type="scientific">Lobosporangium transversale</name>
    <dbReference type="NCBI Taxonomy" id="64571"/>
    <lineage>
        <taxon>Eukaryota</taxon>
        <taxon>Fungi</taxon>
        <taxon>Fungi incertae sedis</taxon>
        <taxon>Mucoromycota</taxon>
        <taxon>Mortierellomycotina</taxon>
        <taxon>Mortierellomycetes</taxon>
        <taxon>Mortierellales</taxon>
        <taxon>Mortierellaceae</taxon>
        <taxon>Lobosporangium</taxon>
    </lineage>
</organism>
<dbReference type="InParanoid" id="A0A1Y2GPD0"/>
<evidence type="ECO:0000256" key="1">
    <source>
        <dbReference type="ARBA" id="ARBA00004123"/>
    </source>
</evidence>
<comment type="caution">
    <text evidence="9">The sequence shown here is derived from an EMBL/GenBank/DDBJ whole genome shotgun (WGS) entry which is preliminary data.</text>
</comment>
<dbReference type="GO" id="GO:0016301">
    <property type="term" value="F:kinase activity"/>
    <property type="evidence" value="ECO:0007669"/>
    <property type="project" value="UniProtKB-KW"/>
</dbReference>
<dbReference type="OrthoDB" id="329139at2759"/>